<sequence length="35" mass="4144">MFLLFYSHLCCHGHKFWVIAVLEDPISVPCPEVRR</sequence>
<name>A0A0K2TU84_LEPSM</name>
<evidence type="ECO:0000313" key="1">
    <source>
        <dbReference type="EMBL" id="CDW29603.1"/>
    </source>
</evidence>
<dbReference type="AlphaFoldDB" id="A0A0K2TU84"/>
<dbReference type="EMBL" id="HACA01012242">
    <property type="protein sequence ID" value="CDW29603.1"/>
    <property type="molecule type" value="Transcribed_RNA"/>
</dbReference>
<accession>A0A0K2TU84</accession>
<organism evidence="1">
    <name type="scientific">Lepeophtheirus salmonis</name>
    <name type="common">Salmon louse</name>
    <name type="synonym">Caligus salmonis</name>
    <dbReference type="NCBI Taxonomy" id="72036"/>
    <lineage>
        <taxon>Eukaryota</taxon>
        <taxon>Metazoa</taxon>
        <taxon>Ecdysozoa</taxon>
        <taxon>Arthropoda</taxon>
        <taxon>Crustacea</taxon>
        <taxon>Multicrustacea</taxon>
        <taxon>Hexanauplia</taxon>
        <taxon>Copepoda</taxon>
        <taxon>Siphonostomatoida</taxon>
        <taxon>Caligidae</taxon>
        <taxon>Lepeophtheirus</taxon>
    </lineage>
</organism>
<protein>
    <submittedName>
        <fullName evidence="1">Uncharacterized protein</fullName>
    </submittedName>
</protein>
<proteinExistence type="predicted"/>
<reference evidence="1" key="1">
    <citation type="submission" date="2014-05" db="EMBL/GenBank/DDBJ databases">
        <authorList>
            <person name="Chronopoulou M."/>
        </authorList>
    </citation>
    <scope>NUCLEOTIDE SEQUENCE</scope>
    <source>
        <tissue evidence="1">Whole organism</tissue>
    </source>
</reference>